<evidence type="ECO:0000313" key="4">
    <source>
        <dbReference type="Proteomes" id="UP000254651"/>
    </source>
</evidence>
<feature type="transmembrane region" description="Helical" evidence="1">
    <location>
        <begin position="82"/>
        <end position="102"/>
    </location>
</feature>
<dbReference type="AlphaFoldDB" id="A0A378UHQ3"/>
<keyword evidence="1" id="KW-0812">Transmembrane</keyword>
<keyword evidence="1" id="KW-0472">Membrane</keyword>
<evidence type="ECO:0000256" key="1">
    <source>
        <dbReference type="SAM" id="Phobius"/>
    </source>
</evidence>
<dbReference type="EMBL" id="UGQS01000002">
    <property type="protein sequence ID" value="STZ76219.1"/>
    <property type="molecule type" value="Genomic_DNA"/>
</dbReference>
<dbReference type="Proteomes" id="UP000254651">
    <property type="component" value="Unassembled WGS sequence"/>
</dbReference>
<dbReference type="PROSITE" id="PS51257">
    <property type="entry name" value="PROKAR_LIPOPROTEIN"/>
    <property type="match status" value="1"/>
</dbReference>
<keyword evidence="2" id="KW-0732">Signal</keyword>
<dbReference type="RefSeq" id="WP_066078590.1">
    <property type="nucleotide sequence ID" value="NZ_CP181246.1"/>
</dbReference>
<accession>A0A378UHQ3</accession>
<name>A0A378UHQ3_BERDE</name>
<proteinExistence type="predicted"/>
<evidence type="ECO:0008006" key="5">
    <source>
        <dbReference type="Google" id="ProtNLM"/>
    </source>
</evidence>
<feature type="transmembrane region" description="Helical" evidence="1">
    <location>
        <begin position="43"/>
        <end position="70"/>
    </location>
</feature>
<gene>
    <name evidence="3" type="ORF">NCTC10295_00980</name>
</gene>
<reference evidence="3 4" key="1">
    <citation type="submission" date="2018-06" db="EMBL/GenBank/DDBJ databases">
        <authorList>
            <consortium name="Pathogen Informatics"/>
            <person name="Doyle S."/>
        </authorList>
    </citation>
    <scope>NUCLEOTIDE SEQUENCE [LARGE SCALE GENOMIC DNA]</scope>
    <source>
        <strain evidence="3 4">NCTC10295</strain>
    </source>
</reference>
<feature type="chain" id="PRO_5017061696" description="Lipoprotein" evidence="2">
    <location>
        <begin position="28"/>
        <end position="119"/>
    </location>
</feature>
<keyword evidence="4" id="KW-1185">Reference proteome</keyword>
<protein>
    <recommendedName>
        <fullName evidence="5">Lipoprotein</fullName>
    </recommendedName>
</protein>
<feature type="signal peptide" evidence="2">
    <location>
        <begin position="1"/>
        <end position="27"/>
    </location>
</feature>
<evidence type="ECO:0000313" key="3">
    <source>
        <dbReference type="EMBL" id="STZ76219.1"/>
    </source>
</evidence>
<evidence type="ECO:0000256" key="2">
    <source>
        <dbReference type="SAM" id="SignalP"/>
    </source>
</evidence>
<organism evidence="3 4">
    <name type="scientific">Bergeriella denitrificans</name>
    <name type="common">Neisseria denitrificans</name>
    <dbReference type="NCBI Taxonomy" id="494"/>
    <lineage>
        <taxon>Bacteria</taxon>
        <taxon>Pseudomonadati</taxon>
        <taxon>Pseudomonadota</taxon>
        <taxon>Betaproteobacteria</taxon>
        <taxon>Neisseriales</taxon>
        <taxon>Neisseriaceae</taxon>
        <taxon>Bergeriella</taxon>
    </lineage>
</organism>
<keyword evidence="1" id="KW-1133">Transmembrane helix</keyword>
<sequence>MIIWRKRKAMAAWLLLMAACAVCTASAALSDGQPLYRWEAMLLYFFILLAASFPLGAAGAWLFVFLLAQLDGIWPALSKPEAEIWILAAATLIGGLGFYWQWYRLFPLLRKKLTQRNAK</sequence>